<protein>
    <recommendedName>
        <fullName evidence="3">CCHC-type domain-containing protein</fullName>
    </recommendedName>
</protein>
<dbReference type="InterPro" id="IPR001878">
    <property type="entry name" value="Znf_CCHC"/>
</dbReference>
<keyword evidence="1" id="KW-0862">Zinc</keyword>
<evidence type="ECO:0000256" key="1">
    <source>
        <dbReference type="PROSITE-ProRule" id="PRU00047"/>
    </source>
</evidence>
<comment type="caution">
    <text evidence="4">The sequence shown here is derived from an EMBL/GenBank/DDBJ whole genome shotgun (WGS) entry which is preliminary data.</text>
</comment>
<dbReference type="Proteomes" id="UP000823775">
    <property type="component" value="Unassembled WGS sequence"/>
</dbReference>
<proteinExistence type="predicted"/>
<evidence type="ECO:0000259" key="3">
    <source>
        <dbReference type="PROSITE" id="PS50158"/>
    </source>
</evidence>
<keyword evidence="5" id="KW-1185">Reference proteome</keyword>
<accession>A0ABS8Y4J1</accession>
<evidence type="ECO:0000313" key="5">
    <source>
        <dbReference type="Proteomes" id="UP000823775"/>
    </source>
</evidence>
<feature type="region of interest" description="Disordered" evidence="2">
    <location>
        <begin position="1"/>
        <end position="80"/>
    </location>
</feature>
<name>A0ABS8Y4J1_DATST</name>
<feature type="compositionally biased region" description="Basic and acidic residues" evidence="2">
    <location>
        <begin position="32"/>
        <end position="54"/>
    </location>
</feature>
<gene>
    <name evidence="4" type="ORF">HAX54_015178</name>
</gene>
<organism evidence="4 5">
    <name type="scientific">Datura stramonium</name>
    <name type="common">Jimsonweed</name>
    <name type="synonym">Common thornapple</name>
    <dbReference type="NCBI Taxonomy" id="4076"/>
    <lineage>
        <taxon>Eukaryota</taxon>
        <taxon>Viridiplantae</taxon>
        <taxon>Streptophyta</taxon>
        <taxon>Embryophyta</taxon>
        <taxon>Tracheophyta</taxon>
        <taxon>Spermatophyta</taxon>
        <taxon>Magnoliopsida</taxon>
        <taxon>eudicotyledons</taxon>
        <taxon>Gunneridae</taxon>
        <taxon>Pentapetalae</taxon>
        <taxon>asterids</taxon>
        <taxon>lamiids</taxon>
        <taxon>Solanales</taxon>
        <taxon>Solanaceae</taxon>
        <taxon>Solanoideae</taxon>
        <taxon>Datureae</taxon>
        <taxon>Datura</taxon>
    </lineage>
</organism>
<keyword evidence="1" id="KW-0863">Zinc-finger</keyword>
<reference evidence="4 5" key="1">
    <citation type="journal article" date="2021" name="BMC Genomics">
        <title>Datura genome reveals duplications of psychoactive alkaloid biosynthetic genes and high mutation rate following tissue culture.</title>
        <authorList>
            <person name="Rajewski A."/>
            <person name="Carter-House D."/>
            <person name="Stajich J."/>
            <person name="Litt A."/>
        </authorList>
    </citation>
    <scope>NUCLEOTIDE SEQUENCE [LARGE SCALE GENOMIC DNA]</scope>
    <source>
        <strain evidence="4">AR-01</strain>
    </source>
</reference>
<evidence type="ECO:0000313" key="4">
    <source>
        <dbReference type="EMBL" id="MCE5166154.1"/>
    </source>
</evidence>
<feature type="compositionally biased region" description="Basic and acidic residues" evidence="2">
    <location>
        <begin position="61"/>
        <end position="80"/>
    </location>
</feature>
<dbReference type="EMBL" id="JACEIK010019608">
    <property type="protein sequence ID" value="MCE5166154.1"/>
    <property type="molecule type" value="Genomic_DNA"/>
</dbReference>
<dbReference type="PROSITE" id="PS50158">
    <property type="entry name" value="ZF_CCHC"/>
    <property type="match status" value="1"/>
</dbReference>
<evidence type="ECO:0000256" key="2">
    <source>
        <dbReference type="SAM" id="MobiDB-lite"/>
    </source>
</evidence>
<sequence>METTRAMGPKRSPNQAEGTRAEEGIPPLFCTKAKEGARRQVATKVDRGERDKGKSVANQGHDGKGDRNRSSQLRKDYEERKKGVNHRYGCYFCGDSSHMYHNCPM</sequence>
<keyword evidence="1" id="KW-0479">Metal-binding</keyword>
<feature type="domain" description="CCHC-type" evidence="3">
    <location>
        <begin position="90"/>
        <end position="104"/>
    </location>
</feature>